<dbReference type="EMBL" id="QTPM01000213">
    <property type="protein sequence ID" value="RQY75294.1"/>
    <property type="molecule type" value="Genomic_DNA"/>
</dbReference>
<dbReference type="GO" id="GO:0016301">
    <property type="term" value="F:kinase activity"/>
    <property type="evidence" value="ECO:0007669"/>
    <property type="project" value="UniProtKB-KW"/>
</dbReference>
<protein>
    <submittedName>
        <fullName evidence="1">Sphingosine kinase</fullName>
    </submittedName>
</protein>
<reference evidence="1 2" key="1">
    <citation type="submission" date="2018-08" db="EMBL/GenBank/DDBJ databases">
        <title>Comparative analysis of Burkholderia isolates from Puerto Rico.</title>
        <authorList>
            <person name="Hall C."/>
            <person name="Sahl J."/>
            <person name="Wagner D."/>
        </authorList>
    </citation>
    <scope>NUCLEOTIDE SEQUENCE [LARGE SCALE GENOMIC DNA]</scope>
    <source>
        <strain evidence="1 2">Bp8966</strain>
    </source>
</reference>
<dbReference type="InterPro" id="IPR016064">
    <property type="entry name" value="NAD/diacylglycerol_kinase_sf"/>
</dbReference>
<proteinExistence type="predicted"/>
<dbReference type="Gene3D" id="2.60.200.40">
    <property type="match status" value="1"/>
</dbReference>
<dbReference type="Proteomes" id="UP000281098">
    <property type="component" value="Unassembled WGS sequence"/>
</dbReference>
<sequence>LTVNGDHHARRTPFVFIGNNEYLQGLTMGARERLDGGTLSLYVAQRPSRLGLLRLAVHALFGRLAQARDFDVLLAPELV</sequence>
<feature type="non-terminal residue" evidence="1">
    <location>
        <position position="1"/>
    </location>
</feature>
<keyword evidence="1" id="KW-0808">Transferase</keyword>
<organism evidence="1 2">
    <name type="scientific">Burkholderia stagnalis</name>
    <dbReference type="NCBI Taxonomy" id="1503054"/>
    <lineage>
        <taxon>Bacteria</taxon>
        <taxon>Pseudomonadati</taxon>
        <taxon>Pseudomonadota</taxon>
        <taxon>Betaproteobacteria</taxon>
        <taxon>Burkholderiales</taxon>
        <taxon>Burkholderiaceae</taxon>
        <taxon>Burkholderia</taxon>
        <taxon>Burkholderia cepacia complex</taxon>
    </lineage>
</organism>
<comment type="caution">
    <text evidence="1">The sequence shown here is derived from an EMBL/GenBank/DDBJ whole genome shotgun (WGS) entry which is preliminary data.</text>
</comment>
<keyword evidence="2" id="KW-1185">Reference proteome</keyword>
<gene>
    <name evidence="1" type="ORF">DF017_37700</name>
</gene>
<evidence type="ECO:0000313" key="1">
    <source>
        <dbReference type="EMBL" id="RQY75294.1"/>
    </source>
</evidence>
<feature type="non-terminal residue" evidence="1">
    <location>
        <position position="79"/>
    </location>
</feature>
<accession>A0ABX9YB83</accession>
<evidence type="ECO:0000313" key="2">
    <source>
        <dbReference type="Proteomes" id="UP000281098"/>
    </source>
</evidence>
<keyword evidence="1" id="KW-0418">Kinase</keyword>
<dbReference type="SUPFAM" id="SSF111331">
    <property type="entry name" value="NAD kinase/diacylglycerol kinase-like"/>
    <property type="match status" value="1"/>
</dbReference>
<name>A0ABX9YB83_9BURK</name>